<dbReference type="Proteomes" id="UP000612349">
    <property type="component" value="Unassembled WGS sequence"/>
</dbReference>
<dbReference type="AlphaFoldDB" id="A0A917DUT9"/>
<keyword evidence="1" id="KW-1133">Transmembrane helix</keyword>
<accession>A0A917DUT9</accession>
<keyword evidence="3" id="KW-1185">Reference proteome</keyword>
<reference evidence="2" key="2">
    <citation type="submission" date="2020-09" db="EMBL/GenBank/DDBJ databases">
        <authorList>
            <person name="Sun Q."/>
            <person name="Zhou Y."/>
        </authorList>
    </citation>
    <scope>NUCLEOTIDE SEQUENCE</scope>
    <source>
        <strain evidence="2">CGMCC 1.15360</strain>
    </source>
</reference>
<sequence length="112" mass="11464">MDEGKSGNASLLAFLAVFGSALPFIAYMAWDQALAFDRCANIFVRPGQCITSGMAFAGGGVFLMVMGGAFLFSAMPGRGNTHNPLAVLTCVLMGLSLTASGSAMIYGGLSIA</sequence>
<name>A0A917DUT9_9SPHN</name>
<feature type="transmembrane region" description="Helical" evidence="1">
    <location>
        <begin position="12"/>
        <end position="30"/>
    </location>
</feature>
<feature type="transmembrane region" description="Helical" evidence="1">
    <location>
        <begin position="50"/>
        <end position="73"/>
    </location>
</feature>
<organism evidence="2 3">
    <name type="scientific">Croceicoccus mobilis</name>
    <dbReference type="NCBI Taxonomy" id="1703339"/>
    <lineage>
        <taxon>Bacteria</taxon>
        <taxon>Pseudomonadati</taxon>
        <taxon>Pseudomonadota</taxon>
        <taxon>Alphaproteobacteria</taxon>
        <taxon>Sphingomonadales</taxon>
        <taxon>Erythrobacteraceae</taxon>
        <taxon>Croceicoccus</taxon>
    </lineage>
</organism>
<dbReference type="RefSeq" id="WP_066771590.1">
    <property type="nucleotide sequence ID" value="NZ_BMIP01000003.1"/>
</dbReference>
<keyword evidence="1" id="KW-0812">Transmembrane</keyword>
<comment type="caution">
    <text evidence="2">The sequence shown here is derived from an EMBL/GenBank/DDBJ whole genome shotgun (WGS) entry which is preliminary data.</text>
</comment>
<evidence type="ECO:0000256" key="1">
    <source>
        <dbReference type="SAM" id="Phobius"/>
    </source>
</evidence>
<evidence type="ECO:0000313" key="2">
    <source>
        <dbReference type="EMBL" id="GGD68907.1"/>
    </source>
</evidence>
<reference evidence="2" key="1">
    <citation type="journal article" date="2014" name="Int. J. Syst. Evol. Microbiol.">
        <title>Complete genome sequence of Corynebacterium casei LMG S-19264T (=DSM 44701T), isolated from a smear-ripened cheese.</title>
        <authorList>
            <consortium name="US DOE Joint Genome Institute (JGI-PGF)"/>
            <person name="Walter F."/>
            <person name="Albersmeier A."/>
            <person name="Kalinowski J."/>
            <person name="Ruckert C."/>
        </authorList>
    </citation>
    <scope>NUCLEOTIDE SEQUENCE</scope>
    <source>
        <strain evidence="2">CGMCC 1.15360</strain>
    </source>
</reference>
<evidence type="ECO:0000313" key="3">
    <source>
        <dbReference type="Proteomes" id="UP000612349"/>
    </source>
</evidence>
<feature type="transmembrane region" description="Helical" evidence="1">
    <location>
        <begin position="85"/>
        <end position="109"/>
    </location>
</feature>
<keyword evidence="1" id="KW-0472">Membrane</keyword>
<protein>
    <submittedName>
        <fullName evidence="2">Uncharacterized protein</fullName>
    </submittedName>
</protein>
<proteinExistence type="predicted"/>
<gene>
    <name evidence="2" type="ORF">GCM10010990_18070</name>
</gene>
<dbReference type="EMBL" id="BMIP01000003">
    <property type="protein sequence ID" value="GGD68907.1"/>
    <property type="molecule type" value="Genomic_DNA"/>
</dbReference>